<organism evidence="12 13">
    <name type="scientific">Serpentinicella alkaliphila</name>
    <dbReference type="NCBI Taxonomy" id="1734049"/>
    <lineage>
        <taxon>Bacteria</taxon>
        <taxon>Bacillati</taxon>
        <taxon>Bacillota</taxon>
        <taxon>Clostridia</taxon>
        <taxon>Peptostreptococcales</taxon>
        <taxon>Natronincolaceae</taxon>
        <taxon>Serpentinicella</taxon>
    </lineage>
</organism>
<keyword evidence="5" id="KW-1003">Cell membrane</keyword>
<evidence type="ECO:0000256" key="7">
    <source>
        <dbReference type="ARBA" id="ARBA00022795"/>
    </source>
</evidence>
<evidence type="ECO:0000256" key="9">
    <source>
        <dbReference type="ARBA" id="ARBA00023136"/>
    </source>
</evidence>
<dbReference type="GO" id="GO:0006935">
    <property type="term" value="P:chemotaxis"/>
    <property type="evidence" value="ECO:0007669"/>
    <property type="project" value="UniProtKB-KW"/>
</dbReference>
<keyword evidence="11" id="KW-0175">Coiled coil</keyword>
<reference evidence="12 13" key="1">
    <citation type="submission" date="2019-03" db="EMBL/GenBank/DDBJ databases">
        <title>Genomic Encyclopedia of Type Strains, Phase IV (KMG-IV): sequencing the most valuable type-strain genomes for metagenomic binning, comparative biology and taxonomic classification.</title>
        <authorList>
            <person name="Goeker M."/>
        </authorList>
    </citation>
    <scope>NUCLEOTIDE SEQUENCE [LARGE SCALE GENOMIC DNA]</scope>
    <source>
        <strain evidence="12 13">DSM 100013</strain>
    </source>
</reference>
<evidence type="ECO:0000256" key="8">
    <source>
        <dbReference type="ARBA" id="ARBA00022927"/>
    </source>
</evidence>
<feature type="coiled-coil region" evidence="11">
    <location>
        <begin position="34"/>
        <end position="109"/>
    </location>
</feature>
<keyword evidence="13" id="KW-1185">Reference proteome</keyword>
<keyword evidence="9" id="KW-0472">Membrane</keyword>
<protein>
    <recommendedName>
        <fullName evidence="3">Flagellar FliJ protein</fullName>
    </recommendedName>
</protein>
<dbReference type="EMBL" id="SLYC01000004">
    <property type="protein sequence ID" value="TCQ05858.1"/>
    <property type="molecule type" value="Genomic_DNA"/>
</dbReference>
<name>A0A4R2TQ03_9FIRM</name>
<gene>
    <name evidence="12" type="ORF">EDD79_100439</name>
</gene>
<keyword evidence="12" id="KW-0282">Flagellum</keyword>
<sequence>MSKNYSFRFESILNLKDKVEESKKNEFGLAVRKLDLEKNNLNLLKDQRQEMIESFNIKSKNITTVQEYRNLSNNLQILDKNINRQKSIIMRHESEVDKCKVALINAKRETKIFQKIKENDLIDFKYMESKHEEMLIDHFVSFKSSKK</sequence>
<keyword evidence="7" id="KW-1005">Bacterial flagellum biogenesis</keyword>
<evidence type="ECO:0000256" key="11">
    <source>
        <dbReference type="SAM" id="Coils"/>
    </source>
</evidence>
<evidence type="ECO:0000256" key="5">
    <source>
        <dbReference type="ARBA" id="ARBA00022475"/>
    </source>
</evidence>
<comment type="caution">
    <text evidence="12">The sequence shown here is derived from an EMBL/GenBank/DDBJ whole genome shotgun (WGS) entry which is preliminary data.</text>
</comment>
<dbReference type="InterPro" id="IPR012823">
    <property type="entry name" value="Flagell_FliJ"/>
</dbReference>
<dbReference type="AlphaFoldDB" id="A0A4R2TQ03"/>
<dbReference type="RefSeq" id="WP_165913612.1">
    <property type="nucleotide sequence ID" value="NZ_CP058648.1"/>
</dbReference>
<accession>A0A4R2TQ03</accession>
<keyword evidence="10" id="KW-1006">Bacterial flagellum protein export</keyword>
<keyword evidence="6" id="KW-0145">Chemotaxis</keyword>
<proteinExistence type="inferred from homology"/>
<keyword evidence="4" id="KW-0813">Transport</keyword>
<dbReference type="GO" id="GO:0015031">
    <property type="term" value="P:protein transport"/>
    <property type="evidence" value="ECO:0007669"/>
    <property type="project" value="UniProtKB-KW"/>
</dbReference>
<dbReference type="GO" id="GO:0005886">
    <property type="term" value="C:plasma membrane"/>
    <property type="evidence" value="ECO:0007669"/>
    <property type="project" value="UniProtKB-SubCell"/>
</dbReference>
<dbReference type="Gene3D" id="1.10.287.1700">
    <property type="match status" value="1"/>
</dbReference>
<dbReference type="GO" id="GO:0009288">
    <property type="term" value="C:bacterial-type flagellum"/>
    <property type="evidence" value="ECO:0007669"/>
    <property type="project" value="InterPro"/>
</dbReference>
<dbReference type="Proteomes" id="UP000295504">
    <property type="component" value="Unassembled WGS sequence"/>
</dbReference>
<evidence type="ECO:0000313" key="13">
    <source>
        <dbReference type="Proteomes" id="UP000295504"/>
    </source>
</evidence>
<dbReference type="Pfam" id="PF02050">
    <property type="entry name" value="FliJ"/>
    <property type="match status" value="1"/>
</dbReference>
<evidence type="ECO:0000256" key="3">
    <source>
        <dbReference type="ARBA" id="ARBA00020392"/>
    </source>
</evidence>
<evidence type="ECO:0000256" key="1">
    <source>
        <dbReference type="ARBA" id="ARBA00004413"/>
    </source>
</evidence>
<keyword evidence="12" id="KW-0966">Cell projection</keyword>
<evidence type="ECO:0000313" key="12">
    <source>
        <dbReference type="EMBL" id="TCQ05858.1"/>
    </source>
</evidence>
<evidence type="ECO:0000256" key="2">
    <source>
        <dbReference type="ARBA" id="ARBA00010004"/>
    </source>
</evidence>
<dbReference type="InterPro" id="IPR053716">
    <property type="entry name" value="Flag_assembly_chemotaxis_eff"/>
</dbReference>
<dbReference type="GO" id="GO:0071973">
    <property type="term" value="P:bacterial-type flagellum-dependent cell motility"/>
    <property type="evidence" value="ECO:0007669"/>
    <property type="project" value="InterPro"/>
</dbReference>
<comment type="subcellular location">
    <subcellularLocation>
        <location evidence="1">Cell membrane</location>
        <topology evidence="1">Peripheral membrane protein</topology>
        <orientation evidence="1">Cytoplasmic side</orientation>
    </subcellularLocation>
</comment>
<keyword evidence="8" id="KW-0653">Protein transport</keyword>
<dbReference type="NCBIfam" id="TIGR02473">
    <property type="entry name" value="flagell_FliJ"/>
    <property type="match status" value="1"/>
</dbReference>
<dbReference type="GO" id="GO:0044781">
    <property type="term" value="P:bacterial-type flagellum organization"/>
    <property type="evidence" value="ECO:0007669"/>
    <property type="project" value="UniProtKB-KW"/>
</dbReference>
<comment type="similarity">
    <text evidence="2">Belongs to the FliJ family.</text>
</comment>
<evidence type="ECO:0000256" key="10">
    <source>
        <dbReference type="ARBA" id="ARBA00023225"/>
    </source>
</evidence>
<keyword evidence="12" id="KW-0969">Cilium</keyword>
<evidence type="ECO:0000256" key="4">
    <source>
        <dbReference type="ARBA" id="ARBA00022448"/>
    </source>
</evidence>
<evidence type="ECO:0000256" key="6">
    <source>
        <dbReference type="ARBA" id="ARBA00022500"/>
    </source>
</evidence>